<evidence type="ECO:0000313" key="3">
    <source>
        <dbReference type="Proteomes" id="UP001188597"/>
    </source>
</evidence>
<dbReference type="Gene3D" id="6.10.280.40">
    <property type="match status" value="1"/>
</dbReference>
<reference evidence="2" key="1">
    <citation type="submission" date="2022-12" db="EMBL/GenBank/DDBJ databases">
        <title>Draft genome assemblies for two species of Escallonia (Escalloniales).</title>
        <authorList>
            <person name="Chanderbali A."/>
            <person name="Dervinis C."/>
            <person name="Anghel I."/>
            <person name="Soltis D."/>
            <person name="Soltis P."/>
            <person name="Zapata F."/>
        </authorList>
    </citation>
    <scope>NUCLEOTIDE SEQUENCE</scope>
    <source>
        <strain evidence="2">UCBG64.0493</strain>
        <tissue evidence="2">Leaf</tissue>
    </source>
</reference>
<gene>
    <name evidence="2" type="ORF">RJ639_004266</name>
</gene>
<organism evidence="2 3">
    <name type="scientific">Escallonia herrerae</name>
    <dbReference type="NCBI Taxonomy" id="1293975"/>
    <lineage>
        <taxon>Eukaryota</taxon>
        <taxon>Viridiplantae</taxon>
        <taxon>Streptophyta</taxon>
        <taxon>Embryophyta</taxon>
        <taxon>Tracheophyta</taxon>
        <taxon>Spermatophyta</taxon>
        <taxon>Magnoliopsida</taxon>
        <taxon>eudicotyledons</taxon>
        <taxon>Gunneridae</taxon>
        <taxon>Pentapetalae</taxon>
        <taxon>asterids</taxon>
        <taxon>campanulids</taxon>
        <taxon>Escalloniales</taxon>
        <taxon>Escalloniaceae</taxon>
        <taxon>Escallonia</taxon>
    </lineage>
</organism>
<dbReference type="InterPro" id="IPR058017">
    <property type="entry name" value="At3g28540-like_C"/>
</dbReference>
<dbReference type="Proteomes" id="UP001188597">
    <property type="component" value="Unassembled WGS sequence"/>
</dbReference>
<dbReference type="EMBL" id="JAVXUP010000936">
    <property type="protein sequence ID" value="KAK3018449.1"/>
    <property type="molecule type" value="Genomic_DNA"/>
</dbReference>
<evidence type="ECO:0000259" key="1">
    <source>
        <dbReference type="Pfam" id="PF25568"/>
    </source>
</evidence>
<comment type="caution">
    <text evidence="2">The sequence shown here is derived from an EMBL/GenBank/DDBJ whole genome shotgun (WGS) entry which is preliminary data.</text>
</comment>
<dbReference type="Pfam" id="PF25568">
    <property type="entry name" value="AAA_lid_At3g28540"/>
    <property type="match status" value="1"/>
</dbReference>
<proteinExistence type="predicted"/>
<accession>A0AA89AVH8</accession>
<evidence type="ECO:0000313" key="2">
    <source>
        <dbReference type="EMBL" id="KAK3018449.1"/>
    </source>
</evidence>
<name>A0AA89AVH8_9ASTE</name>
<protein>
    <recommendedName>
        <fullName evidence="1">AAA+ ATPase At3g28540-like C-terminal domain-containing protein</fullName>
    </recommendedName>
</protein>
<sequence>MDKHVELSYCCFEGFKLLARNYLDVGAHHVFDKIKALLEEVDMTPADVAENSMPKSVEDDADACLGNLIRALEMAKEKRWKGGRRRRGIGATMKDDEELEMLLGEIPHATSLNLYNPHSNGHGHDHVHGGTLSGVNDDDSLMRGWSDGGRGGYGWLAVYGGFGEVMGDNDGRDAVRGGVGLVLKENLKGGG</sequence>
<dbReference type="AlphaFoldDB" id="A0AA89AVH8"/>
<dbReference type="PANTHER" id="PTHR23070">
    <property type="entry name" value="BCS1 AAA-TYPE ATPASE"/>
    <property type="match status" value="1"/>
</dbReference>
<keyword evidence="3" id="KW-1185">Reference proteome</keyword>
<feature type="domain" description="AAA+ ATPase At3g28540-like C-terminal" evidence="1">
    <location>
        <begin position="10"/>
        <end position="78"/>
    </location>
</feature>
<dbReference type="InterPro" id="IPR050747">
    <property type="entry name" value="Mitochondrial_chaperone_BCS1"/>
</dbReference>